<dbReference type="InterPro" id="IPR015422">
    <property type="entry name" value="PyrdxlP-dep_Trfase_small"/>
</dbReference>
<dbReference type="AlphaFoldDB" id="A0A453PX07"/>
<reference evidence="12" key="2">
    <citation type="journal article" date="2017" name="Nat. Plants">
        <title>The Aegilops tauschii genome reveals multiple impacts of transposons.</title>
        <authorList>
            <person name="Zhao G."/>
            <person name="Zou C."/>
            <person name="Li K."/>
            <person name="Wang K."/>
            <person name="Li T."/>
            <person name="Gao L."/>
            <person name="Zhang X."/>
            <person name="Wang H."/>
            <person name="Yang Z."/>
            <person name="Liu X."/>
            <person name="Jiang W."/>
            <person name="Mao L."/>
            <person name="Kong X."/>
            <person name="Jiao Y."/>
            <person name="Jia J."/>
        </authorList>
    </citation>
    <scope>NUCLEOTIDE SEQUENCE [LARGE SCALE GENOMIC DNA]</scope>
    <source>
        <strain evidence="12">cv. AL8/78</strain>
    </source>
</reference>
<dbReference type="Gene3D" id="3.40.640.10">
    <property type="entry name" value="Type I PLP-dependent aspartate aminotransferase-like (Major domain)"/>
    <property type="match status" value="1"/>
</dbReference>
<dbReference type="SUPFAM" id="SSF53383">
    <property type="entry name" value="PLP-dependent transferases"/>
    <property type="match status" value="1"/>
</dbReference>
<reference evidence="12" key="1">
    <citation type="journal article" date="2014" name="Science">
        <title>Ancient hybridizations among the ancestral genomes of bread wheat.</title>
        <authorList>
            <consortium name="International Wheat Genome Sequencing Consortium,"/>
            <person name="Marcussen T."/>
            <person name="Sandve S.R."/>
            <person name="Heier L."/>
            <person name="Spannagl M."/>
            <person name="Pfeifer M."/>
            <person name="Jakobsen K.S."/>
            <person name="Wulff B.B."/>
            <person name="Steuernagel B."/>
            <person name="Mayer K.F."/>
            <person name="Olsen O.A."/>
        </authorList>
    </citation>
    <scope>NUCLEOTIDE SEQUENCE [LARGE SCALE GENOMIC DNA]</scope>
    <source>
        <strain evidence="12">cv. AL8/78</strain>
    </source>
</reference>
<evidence type="ECO:0000256" key="8">
    <source>
        <dbReference type="RuleBase" id="RU000480"/>
    </source>
</evidence>
<comment type="cofactor">
    <cofactor evidence="1">
        <name>pyridoxal 5'-phosphate</name>
        <dbReference type="ChEBI" id="CHEBI:597326"/>
    </cofactor>
</comment>
<evidence type="ECO:0000313" key="12">
    <source>
        <dbReference type="Proteomes" id="UP000015105"/>
    </source>
</evidence>
<protein>
    <recommendedName>
        <fullName evidence="8">Aspartate aminotransferase</fullName>
        <ecNumber evidence="8">2.6.1.1</ecNumber>
    </recommendedName>
</protein>
<reference evidence="11" key="5">
    <citation type="journal article" date="2021" name="G3 (Bethesda)">
        <title>Aegilops tauschii genome assembly Aet v5.0 features greater sequence contiguity and improved annotation.</title>
        <authorList>
            <person name="Wang L."/>
            <person name="Zhu T."/>
            <person name="Rodriguez J.C."/>
            <person name="Deal K.R."/>
            <person name="Dubcovsky J."/>
            <person name="McGuire P.E."/>
            <person name="Lux T."/>
            <person name="Spannagl M."/>
            <person name="Mayer K.F.X."/>
            <person name="Baldrich P."/>
            <person name="Meyers B.C."/>
            <person name="Huo N."/>
            <person name="Gu Y.Q."/>
            <person name="Zhou H."/>
            <person name="Devos K.M."/>
            <person name="Bennetzen J.L."/>
            <person name="Unver T."/>
            <person name="Budak H."/>
            <person name="Gulick P.J."/>
            <person name="Galiba G."/>
            <person name="Kalapos B."/>
            <person name="Nelson D.R."/>
            <person name="Li P."/>
            <person name="You F.M."/>
            <person name="Luo M.C."/>
            <person name="Dvorak J."/>
        </authorList>
    </citation>
    <scope>NUCLEOTIDE SEQUENCE [LARGE SCALE GENOMIC DNA]</scope>
    <source>
        <strain evidence="11">cv. AL8/78</strain>
    </source>
</reference>
<dbReference type="PANTHER" id="PTHR11879">
    <property type="entry name" value="ASPARTATE AMINOTRANSFERASE"/>
    <property type="match status" value="1"/>
</dbReference>
<evidence type="ECO:0000256" key="9">
    <source>
        <dbReference type="SAM" id="MobiDB-lite"/>
    </source>
</evidence>
<comment type="similarity">
    <text evidence="2">Belongs to the class-I pyridoxal-phosphate-dependent aminotransferase family.</text>
</comment>
<organism evidence="11 12">
    <name type="scientific">Aegilops tauschii subsp. strangulata</name>
    <name type="common">Goatgrass</name>
    <dbReference type="NCBI Taxonomy" id="200361"/>
    <lineage>
        <taxon>Eukaryota</taxon>
        <taxon>Viridiplantae</taxon>
        <taxon>Streptophyta</taxon>
        <taxon>Embryophyta</taxon>
        <taxon>Tracheophyta</taxon>
        <taxon>Spermatophyta</taxon>
        <taxon>Magnoliopsida</taxon>
        <taxon>Liliopsida</taxon>
        <taxon>Poales</taxon>
        <taxon>Poaceae</taxon>
        <taxon>BOP clade</taxon>
        <taxon>Pooideae</taxon>
        <taxon>Triticodae</taxon>
        <taxon>Triticeae</taxon>
        <taxon>Triticinae</taxon>
        <taxon>Aegilops</taxon>
    </lineage>
</organism>
<dbReference type="Pfam" id="PF00155">
    <property type="entry name" value="Aminotran_1_2"/>
    <property type="match status" value="1"/>
</dbReference>
<dbReference type="InterPro" id="IPR015424">
    <property type="entry name" value="PyrdxlP-dep_Trfase"/>
</dbReference>
<dbReference type="Gene3D" id="3.90.1150.10">
    <property type="entry name" value="Aspartate Aminotransferase, domain 1"/>
    <property type="match status" value="1"/>
</dbReference>
<dbReference type="GO" id="GO:0004069">
    <property type="term" value="F:L-aspartate:2-oxoglutarate aminotransferase activity"/>
    <property type="evidence" value="ECO:0007669"/>
    <property type="project" value="UniProtKB-EC"/>
</dbReference>
<comment type="miscellaneous">
    <text evidence="8">In eukaryotes there are cytoplasmic, mitochondrial and chloroplastic isozymes.</text>
</comment>
<dbReference type="EnsemblPlants" id="AET6Gv20889700.2">
    <property type="protein sequence ID" value="AET6Gv20889700.2"/>
    <property type="gene ID" value="AET6Gv20889700"/>
</dbReference>
<evidence type="ECO:0000313" key="11">
    <source>
        <dbReference type="EnsemblPlants" id="AET6Gv20889700.2"/>
    </source>
</evidence>
<dbReference type="PANTHER" id="PTHR11879:SF46">
    <property type="entry name" value="ASPARTATE AMINOTRANSFERASE, CYTOPLASMIC"/>
    <property type="match status" value="1"/>
</dbReference>
<sequence>RPPGSNPRPRKSTAEPNQYRQIRPTRQAQFRRRLQGHRHPPVLRSDPRSPSPHPPRAAALAPRGWPPPSPPRRPPPSSPPGARHGPASSDAERVSLSVQWILNLFSFLSWAQVFGGGRSDGRAGCRVGILARKNTGHITMALAVDASRFEGVPMAPPDPILGVSEAFKADTSDLKLNLGVGAYRTEELQPAVLNVVKKAEKLMLEKGENKEYLPIEGFAAFNKATADLLLGADNPVIKQGRVATLQSLSGTGSLRLAAAFIQRYFPDAKVLISSPTWGNHKNIFNDARVPWSEYRYYDPKTVGLDFEGMIADIQAAPEGSFVLLHGCAHNPTGIDPTPEQWEKLADVIEEKKHMPFFDVAYQGFASGSLDEDASSVRLFVKRGLEVFVAQSYSKNLGLYAERIGAINVICSAPEVADRVKSQLKRLARPMYSNPPIHGAKIVANVVGDPTMFGEWKEEMEQMAGRIKNVRQKLYDSLTEKDQSGKDWSFILSQIGMFSFTGLNRPQSDNMTDKWHIYMTKDGRISLAGLNLAKCEYLADAIIDSFHNVN</sequence>
<dbReference type="InterPro" id="IPR000796">
    <property type="entry name" value="Asp_trans"/>
</dbReference>
<proteinExistence type="inferred from homology"/>
<dbReference type="EC" id="2.6.1.1" evidence="8"/>
<dbReference type="FunFam" id="3.40.640.10:FF:000015">
    <property type="entry name" value="Aspartate aminotransferase"/>
    <property type="match status" value="1"/>
</dbReference>
<dbReference type="InterPro" id="IPR015421">
    <property type="entry name" value="PyrdxlP-dep_Trfase_major"/>
</dbReference>
<feature type="compositionally biased region" description="Low complexity" evidence="9">
    <location>
        <begin position="80"/>
        <end position="89"/>
    </location>
</feature>
<feature type="compositionally biased region" description="Polar residues" evidence="9">
    <location>
        <begin position="14"/>
        <end position="28"/>
    </location>
</feature>
<evidence type="ECO:0000256" key="2">
    <source>
        <dbReference type="ARBA" id="ARBA00007441"/>
    </source>
</evidence>
<evidence type="ECO:0000259" key="10">
    <source>
        <dbReference type="Pfam" id="PF00155"/>
    </source>
</evidence>
<accession>A0A453PX07</accession>
<dbReference type="InterPro" id="IPR004839">
    <property type="entry name" value="Aminotransferase_I/II_large"/>
</dbReference>
<reference evidence="11" key="4">
    <citation type="submission" date="2019-03" db="UniProtKB">
        <authorList>
            <consortium name="EnsemblPlants"/>
        </authorList>
    </citation>
    <scope>IDENTIFICATION</scope>
</reference>
<feature type="compositionally biased region" description="Pro residues" evidence="9">
    <location>
        <begin position="64"/>
        <end position="79"/>
    </location>
</feature>
<evidence type="ECO:0000256" key="4">
    <source>
        <dbReference type="ARBA" id="ARBA00022576"/>
    </source>
</evidence>
<dbReference type="InterPro" id="IPR004838">
    <property type="entry name" value="NHTrfase_class1_PyrdxlP-BS"/>
</dbReference>
<keyword evidence="12" id="KW-1185">Reference proteome</keyword>
<evidence type="ECO:0000256" key="5">
    <source>
        <dbReference type="ARBA" id="ARBA00022679"/>
    </source>
</evidence>
<keyword evidence="6" id="KW-0663">Pyridoxal phosphate</keyword>
<comment type="catalytic activity">
    <reaction evidence="7 8">
        <text>L-aspartate + 2-oxoglutarate = oxaloacetate + L-glutamate</text>
        <dbReference type="Rhea" id="RHEA:21824"/>
        <dbReference type="ChEBI" id="CHEBI:16452"/>
        <dbReference type="ChEBI" id="CHEBI:16810"/>
        <dbReference type="ChEBI" id="CHEBI:29985"/>
        <dbReference type="ChEBI" id="CHEBI:29991"/>
        <dbReference type="EC" id="2.6.1.1"/>
    </reaction>
</comment>
<dbReference type="PRINTS" id="PR00799">
    <property type="entry name" value="TRANSAMINASE"/>
</dbReference>
<dbReference type="Gramene" id="AET6Gv20889700.2">
    <property type="protein sequence ID" value="AET6Gv20889700.2"/>
    <property type="gene ID" value="AET6Gv20889700"/>
</dbReference>
<evidence type="ECO:0000256" key="6">
    <source>
        <dbReference type="ARBA" id="ARBA00022898"/>
    </source>
</evidence>
<dbReference type="NCBIfam" id="NF006719">
    <property type="entry name" value="PRK09257.1"/>
    <property type="match status" value="1"/>
</dbReference>
<evidence type="ECO:0000256" key="3">
    <source>
        <dbReference type="ARBA" id="ARBA00011738"/>
    </source>
</evidence>
<keyword evidence="5 8" id="KW-0808">Transferase</keyword>
<evidence type="ECO:0000256" key="7">
    <source>
        <dbReference type="ARBA" id="ARBA00049185"/>
    </source>
</evidence>
<evidence type="ECO:0000256" key="1">
    <source>
        <dbReference type="ARBA" id="ARBA00001933"/>
    </source>
</evidence>
<dbReference type="GO" id="GO:0030170">
    <property type="term" value="F:pyridoxal phosphate binding"/>
    <property type="evidence" value="ECO:0007669"/>
    <property type="project" value="InterPro"/>
</dbReference>
<feature type="domain" description="Aminotransferase class I/classII large" evidence="10">
    <location>
        <begin position="175"/>
        <end position="541"/>
    </location>
</feature>
<dbReference type="STRING" id="200361.A0A453PX07"/>
<feature type="compositionally biased region" description="Basic residues" evidence="9">
    <location>
        <begin position="29"/>
        <end position="41"/>
    </location>
</feature>
<name>A0A453PX07_AEGTS</name>
<dbReference type="CDD" id="cd00609">
    <property type="entry name" value="AAT_like"/>
    <property type="match status" value="1"/>
</dbReference>
<feature type="region of interest" description="Disordered" evidence="9">
    <location>
        <begin position="1"/>
        <end position="90"/>
    </location>
</feature>
<keyword evidence="4 8" id="KW-0032">Aminotransferase</keyword>
<dbReference type="PROSITE" id="PS00105">
    <property type="entry name" value="AA_TRANSFER_CLASS_1"/>
    <property type="match status" value="1"/>
</dbReference>
<dbReference type="GO" id="GO:0006520">
    <property type="term" value="P:amino acid metabolic process"/>
    <property type="evidence" value="ECO:0007669"/>
    <property type="project" value="InterPro"/>
</dbReference>
<reference evidence="11" key="3">
    <citation type="journal article" date="2017" name="Nature">
        <title>Genome sequence of the progenitor of the wheat D genome Aegilops tauschii.</title>
        <authorList>
            <person name="Luo M.C."/>
            <person name="Gu Y.Q."/>
            <person name="Puiu D."/>
            <person name="Wang H."/>
            <person name="Twardziok S.O."/>
            <person name="Deal K.R."/>
            <person name="Huo N."/>
            <person name="Zhu T."/>
            <person name="Wang L."/>
            <person name="Wang Y."/>
            <person name="McGuire P.E."/>
            <person name="Liu S."/>
            <person name="Long H."/>
            <person name="Ramasamy R.K."/>
            <person name="Rodriguez J.C."/>
            <person name="Van S.L."/>
            <person name="Yuan L."/>
            <person name="Wang Z."/>
            <person name="Xia Z."/>
            <person name="Xiao L."/>
            <person name="Anderson O.D."/>
            <person name="Ouyang S."/>
            <person name="Liang Y."/>
            <person name="Zimin A.V."/>
            <person name="Pertea G."/>
            <person name="Qi P."/>
            <person name="Bennetzen J.L."/>
            <person name="Dai X."/>
            <person name="Dawson M.W."/>
            <person name="Muller H.G."/>
            <person name="Kugler K."/>
            <person name="Rivarola-Duarte L."/>
            <person name="Spannagl M."/>
            <person name="Mayer K.F.X."/>
            <person name="Lu F.H."/>
            <person name="Bevan M.W."/>
            <person name="Leroy P."/>
            <person name="Li P."/>
            <person name="You F.M."/>
            <person name="Sun Q."/>
            <person name="Liu Z."/>
            <person name="Lyons E."/>
            <person name="Wicker T."/>
            <person name="Salzberg S.L."/>
            <person name="Devos K.M."/>
            <person name="Dvorak J."/>
        </authorList>
    </citation>
    <scope>NUCLEOTIDE SEQUENCE [LARGE SCALE GENOMIC DNA]</scope>
    <source>
        <strain evidence="11">cv. AL8/78</strain>
    </source>
</reference>
<comment type="subunit">
    <text evidence="3 8">Homodimer.</text>
</comment>
<dbReference type="FunFam" id="3.90.1150.10:FF:000001">
    <property type="entry name" value="Aspartate aminotransferase"/>
    <property type="match status" value="1"/>
</dbReference>
<dbReference type="Proteomes" id="UP000015105">
    <property type="component" value="Chromosome 6D"/>
</dbReference>